<sequence>MKQRKQETQRLIDENDQLRKQLNVESRRYYEDLIVYIRAHTLFRDDHIVEENLMAILQDLIDAQQNGMDAETYFGKDPAQTGTEMLKAIPINIVDFVWFNLKLMMMLILLTLLPSLTTSEVKLDGGNLLFVSIIILIATWSLLWIVGSNAFTTPSRTQKVGFFIGGGAIFAGTVGLLFFFKTSWQLTISPQISFILIVSGLIVGALLPFFSRPTGIKLFLYFYSMGYLLLGLLVHLPFTRKIMTAKIHLGAWQWLLWVGLAIFAILIGIVSWWFIRRERRHDPDR</sequence>
<dbReference type="SUPFAM" id="SSF158560">
    <property type="entry name" value="BH3980-like"/>
    <property type="match status" value="1"/>
</dbReference>
<feature type="transmembrane region" description="Helical" evidence="2">
    <location>
        <begin position="96"/>
        <end position="116"/>
    </location>
</feature>
<keyword evidence="1" id="KW-0175">Coiled coil</keyword>
<feature type="transmembrane region" description="Helical" evidence="2">
    <location>
        <begin position="128"/>
        <end position="148"/>
    </location>
</feature>
<feature type="transmembrane region" description="Helical" evidence="2">
    <location>
        <begin position="218"/>
        <end position="238"/>
    </location>
</feature>
<feature type="transmembrane region" description="Helical" evidence="2">
    <location>
        <begin position="160"/>
        <end position="180"/>
    </location>
</feature>
<protein>
    <submittedName>
        <fullName evidence="3">Uncharacterized protein</fullName>
    </submittedName>
</protein>
<name>A0A0C9PLJ9_LACPA</name>
<dbReference type="Proteomes" id="UP000032552">
    <property type="component" value="Unassembled WGS sequence"/>
</dbReference>
<evidence type="ECO:0000313" key="4">
    <source>
        <dbReference type="Proteomes" id="UP000032552"/>
    </source>
</evidence>
<feature type="transmembrane region" description="Helical" evidence="2">
    <location>
        <begin position="192"/>
        <end position="211"/>
    </location>
</feature>
<evidence type="ECO:0000256" key="2">
    <source>
        <dbReference type="SAM" id="Phobius"/>
    </source>
</evidence>
<evidence type="ECO:0000256" key="1">
    <source>
        <dbReference type="SAM" id="Coils"/>
    </source>
</evidence>
<reference evidence="4" key="1">
    <citation type="submission" date="2014-05" db="EMBL/GenBank/DDBJ databases">
        <title>Whole genome sequencing of Lactobacillus casei NRIC0644.</title>
        <authorList>
            <person name="Atarashi H."/>
            <person name="Yoshida Y."/>
            <person name="Fujimura S."/>
            <person name="Tanaka N."/>
            <person name="Shiwa Y."/>
            <person name="Yoshikawa H."/>
            <person name="Okada S."/>
            <person name="Nakagawa J."/>
        </authorList>
    </citation>
    <scope>NUCLEOTIDE SEQUENCE [LARGE SCALE GENOMIC DNA]</scope>
    <source>
        <strain evidence="4">NRIC0644</strain>
    </source>
</reference>
<organism evidence="3 4">
    <name type="scientific">Lacticaseibacillus paracasei NRIC 0644</name>
    <dbReference type="NCBI Taxonomy" id="1435038"/>
    <lineage>
        <taxon>Bacteria</taxon>
        <taxon>Bacillati</taxon>
        <taxon>Bacillota</taxon>
        <taxon>Bacilli</taxon>
        <taxon>Lactobacillales</taxon>
        <taxon>Lactobacillaceae</taxon>
        <taxon>Lacticaseibacillus</taxon>
    </lineage>
</organism>
<feature type="coiled-coil region" evidence="1">
    <location>
        <begin position="1"/>
        <end position="28"/>
    </location>
</feature>
<comment type="caution">
    <text evidence="3">The sequence shown here is derived from an EMBL/GenBank/DDBJ whole genome shotgun (WGS) entry which is preliminary data.</text>
</comment>
<keyword evidence="2" id="KW-0472">Membrane</keyword>
<feature type="transmembrane region" description="Helical" evidence="2">
    <location>
        <begin position="254"/>
        <end position="275"/>
    </location>
</feature>
<gene>
    <name evidence="3" type="ORF">LC0644_0410</name>
</gene>
<dbReference type="EMBL" id="BAYM01000029">
    <property type="protein sequence ID" value="GAN35821.1"/>
    <property type="molecule type" value="Genomic_DNA"/>
</dbReference>
<dbReference type="AlphaFoldDB" id="A0A0C9PLJ9"/>
<keyword evidence="2" id="KW-0812">Transmembrane</keyword>
<dbReference type="RefSeq" id="WP_045625646.1">
    <property type="nucleotide sequence ID" value="NZ_BAYM01000029.1"/>
</dbReference>
<proteinExistence type="predicted"/>
<evidence type="ECO:0000313" key="3">
    <source>
        <dbReference type="EMBL" id="GAN35821.1"/>
    </source>
</evidence>
<accession>A0A0C9PLJ9</accession>
<keyword evidence="2" id="KW-1133">Transmembrane helix</keyword>